<dbReference type="SMART" id="SM00422">
    <property type="entry name" value="HTH_MERR"/>
    <property type="match status" value="1"/>
</dbReference>
<reference evidence="4" key="1">
    <citation type="submission" date="2017-05" db="EMBL/GenBank/DDBJ databases">
        <authorList>
            <person name="Rodrigo-Torres L."/>
            <person name="Arahal R. D."/>
            <person name="Lucena T."/>
        </authorList>
    </citation>
    <scope>NUCLEOTIDE SEQUENCE [LARGE SCALE GENOMIC DNA]</scope>
    <source>
        <strain evidence="4">CECT 8649</strain>
    </source>
</reference>
<dbReference type="GO" id="GO:0003677">
    <property type="term" value="F:DNA binding"/>
    <property type="evidence" value="ECO:0007669"/>
    <property type="project" value="InterPro"/>
</dbReference>
<dbReference type="AlphaFoldDB" id="A0A238JBQ1"/>
<evidence type="ECO:0000313" key="4">
    <source>
        <dbReference type="Proteomes" id="UP000225972"/>
    </source>
</evidence>
<dbReference type="Proteomes" id="UP000225972">
    <property type="component" value="Unassembled WGS sequence"/>
</dbReference>
<feature type="region of interest" description="Disordered" evidence="1">
    <location>
        <begin position="117"/>
        <end position="141"/>
    </location>
</feature>
<keyword evidence="4" id="KW-1185">Reference proteome</keyword>
<evidence type="ECO:0000259" key="2">
    <source>
        <dbReference type="PROSITE" id="PS50937"/>
    </source>
</evidence>
<proteinExistence type="predicted"/>
<dbReference type="InterPro" id="IPR000551">
    <property type="entry name" value="MerR-type_HTH_dom"/>
</dbReference>
<dbReference type="Pfam" id="PF13411">
    <property type="entry name" value="MerR_1"/>
    <property type="match status" value="1"/>
</dbReference>
<dbReference type="InterPro" id="IPR009061">
    <property type="entry name" value="DNA-bd_dom_put_sf"/>
</dbReference>
<feature type="region of interest" description="Disordered" evidence="1">
    <location>
        <begin position="160"/>
        <end position="347"/>
    </location>
</feature>
<feature type="domain" description="HTH merR-type" evidence="2">
    <location>
        <begin position="10"/>
        <end position="78"/>
    </location>
</feature>
<dbReference type="CDD" id="cd04765">
    <property type="entry name" value="HTH_MlrA-like_sg2"/>
    <property type="match status" value="1"/>
</dbReference>
<dbReference type="EMBL" id="FXXP01000002">
    <property type="protein sequence ID" value="SMX28131.1"/>
    <property type="molecule type" value="Genomic_DNA"/>
</dbReference>
<dbReference type="RefSeq" id="WP_235871906.1">
    <property type="nucleotide sequence ID" value="NZ_FXXP01000002.1"/>
</dbReference>
<protein>
    <submittedName>
        <fullName evidence="3">MerR family regulatory protein</fullName>
    </submittedName>
</protein>
<organism evidence="3 4">
    <name type="scientific">Pelagimonas phthalicica</name>
    <dbReference type="NCBI Taxonomy" id="1037362"/>
    <lineage>
        <taxon>Bacteria</taxon>
        <taxon>Pseudomonadati</taxon>
        <taxon>Pseudomonadota</taxon>
        <taxon>Alphaproteobacteria</taxon>
        <taxon>Rhodobacterales</taxon>
        <taxon>Roseobacteraceae</taxon>
        <taxon>Pelagimonas</taxon>
    </lineage>
</organism>
<sequence length="388" mass="41841">MAKSRDAFRTISEVAEWLETPAHVLRFWESKFTQIKPVKRAGGRRYYRPADMELLGGIKKLLHEDGMTIKGVQKVLRESGVRHVAALNTHNVDEDATGDTIEDAPFIEAEVPDSVVSFPGKTEAEPPADTPDMFAEPDAEDGSDEAVIEIIDEAEEIGAAEEVSEDEASDVVVSESEDVQLDASEPELETATEALDIVEEAAPEPEIDVADETTEEVEPVEEAEPVAEDSDSVDDEVLTEEEPAPEPEESLADDAGDGFEPATPVEEAPEPDEALQSEDAPEEAELAEEVTAEPVAEEPVDEVVAEPDNEPEIEVEDEATETASEGSVVLAEEAEPEEPSDKPALIVPPRPALLGLIARIDRLTPDQAAALSAHCETLRDIAARAQKS</sequence>
<evidence type="ECO:0000256" key="1">
    <source>
        <dbReference type="SAM" id="MobiDB-lite"/>
    </source>
</evidence>
<evidence type="ECO:0000313" key="3">
    <source>
        <dbReference type="EMBL" id="SMX28131.1"/>
    </source>
</evidence>
<dbReference type="PROSITE" id="PS50937">
    <property type="entry name" value="HTH_MERR_2"/>
    <property type="match status" value="1"/>
</dbReference>
<dbReference type="SUPFAM" id="SSF46955">
    <property type="entry name" value="Putative DNA-binding domain"/>
    <property type="match status" value="1"/>
</dbReference>
<feature type="compositionally biased region" description="Acidic residues" evidence="1">
    <location>
        <begin position="267"/>
        <end position="320"/>
    </location>
</feature>
<feature type="compositionally biased region" description="Acidic residues" evidence="1">
    <location>
        <begin position="160"/>
        <end position="257"/>
    </location>
</feature>
<dbReference type="Gene3D" id="1.10.1660.10">
    <property type="match status" value="1"/>
</dbReference>
<dbReference type="GO" id="GO:0006355">
    <property type="term" value="P:regulation of DNA-templated transcription"/>
    <property type="evidence" value="ECO:0007669"/>
    <property type="project" value="InterPro"/>
</dbReference>
<accession>A0A238JBQ1</accession>
<gene>
    <name evidence="3" type="ORF">TRP8649_02245</name>
</gene>
<name>A0A238JBQ1_9RHOB</name>